<dbReference type="AlphaFoldDB" id="A0AAE4L6H1"/>
<organism evidence="1 2">
    <name type="scientific">Phocaeicola vulgatus</name>
    <name type="common">Bacteroides vulgatus</name>
    <dbReference type="NCBI Taxonomy" id="821"/>
    <lineage>
        <taxon>Bacteria</taxon>
        <taxon>Pseudomonadati</taxon>
        <taxon>Bacteroidota</taxon>
        <taxon>Bacteroidia</taxon>
        <taxon>Bacteroidales</taxon>
        <taxon>Bacteroidaceae</taxon>
        <taxon>Phocaeicola</taxon>
    </lineage>
</organism>
<dbReference type="Proteomes" id="UP001181239">
    <property type="component" value="Unassembled WGS sequence"/>
</dbReference>
<comment type="caution">
    <text evidence="1">The sequence shown here is derived from an EMBL/GenBank/DDBJ whole genome shotgun (WGS) entry which is preliminary data.</text>
</comment>
<gene>
    <name evidence="1" type="ORF">RVH43_14190</name>
</gene>
<sequence length="99" mass="11778">MDPLAEFDIDIQSFDIERTVSVYPDKDGIVWWTKAWFNGKAKGERAIEITRELAIKFIQDNIKKDEWLEEYYPQQMQILHAALAQTREQVIQQLKQTYT</sequence>
<dbReference type="EMBL" id="JAWDET010000006">
    <property type="protein sequence ID" value="MDU0241744.1"/>
    <property type="molecule type" value="Genomic_DNA"/>
</dbReference>
<protein>
    <submittedName>
        <fullName evidence="1">Uncharacterized protein</fullName>
    </submittedName>
</protein>
<evidence type="ECO:0000313" key="1">
    <source>
        <dbReference type="EMBL" id="MDU0241744.1"/>
    </source>
</evidence>
<evidence type="ECO:0000313" key="2">
    <source>
        <dbReference type="Proteomes" id="UP001181239"/>
    </source>
</evidence>
<dbReference type="RefSeq" id="WP_117463251.1">
    <property type="nucleotide sequence ID" value="NZ_CAXUDV010000032.1"/>
</dbReference>
<name>A0AAE4L6H1_PHOVU</name>
<proteinExistence type="predicted"/>
<accession>A0AAE4L6H1</accession>
<reference evidence="1" key="1">
    <citation type="submission" date="2023-10" db="EMBL/GenBank/DDBJ databases">
        <title>Genome of Potential pathogenic bacteria in Crohn's disease.</title>
        <authorList>
            <person name="Rodriguez-Palacios A."/>
        </authorList>
    </citation>
    <scope>NUCLEOTIDE SEQUENCE</scope>
    <source>
        <strain evidence="1">CavFT-hAR11</strain>
    </source>
</reference>